<dbReference type="PRINTS" id="PR00081">
    <property type="entry name" value="GDHRDH"/>
</dbReference>
<organism evidence="4 5">
    <name type="scientific">Cladophialophora immunda</name>
    <dbReference type="NCBI Taxonomy" id="569365"/>
    <lineage>
        <taxon>Eukaryota</taxon>
        <taxon>Fungi</taxon>
        <taxon>Dikarya</taxon>
        <taxon>Ascomycota</taxon>
        <taxon>Pezizomycotina</taxon>
        <taxon>Eurotiomycetes</taxon>
        <taxon>Chaetothyriomycetidae</taxon>
        <taxon>Chaetothyriales</taxon>
        <taxon>Herpotrichiellaceae</taxon>
        <taxon>Cladophialophora</taxon>
    </lineage>
</organism>
<dbReference type="OrthoDB" id="294295at2759"/>
<keyword evidence="3" id="KW-0560">Oxidoreductase</keyword>
<reference evidence="4 5" key="1">
    <citation type="submission" date="2015-01" db="EMBL/GenBank/DDBJ databases">
        <title>The Genome Sequence of Cladophialophora immunda CBS83496.</title>
        <authorList>
            <consortium name="The Broad Institute Genomics Platform"/>
            <person name="Cuomo C."/>
            <person name="de Hoog S."/>
            <person name="Gorbushina A."/>
            <person name="Stielow B."/>
            <person name="Teixiera M."/>
            <person name="Abouelleil A."/>
            <person name="Chapman S.B."/>
            <person name="Priest M."/>
            <person name="Young S.K."/>
            <person name="Wortman J."/>
            <person name="Nusbaum C."/>
            <person name="Birren B."/>
        </authorList>
    </citation>
    <scope>NUCLEOTIDE SEQUENCE [LARGE SCALE GENOMIC DNA]</scope>
    <source>
        <strain evidence="4 5">CBS 83496</strain>
    </source>
</reference>
<accession>A0A0D2A5D9</accession>
<proteinExistence type="inferred from homology"/>
<dbReference type="VEuPathDB" id="FungiDB:PV07_02236"/>
<evidence type="ECO:0000256" key="3">
    <source>
        <dbReference type="ARBA" id="ARBA00023002"/>
    </source>
</evidence>
<sequence>MAQNKYLNKLEGQSVLIIGGTSGLGFGVAEACVEFKVANLYVSSSRQAKIEATISRLQNAYPDSKTKITGIACNLADEATLESNIEKLFQQINAKLDHIVFTAGDPLAIKPLESIDMAMLKQAGMVRFFAPFFVAKHGRHYLHNNNGSSITFTSGTIVQQPNKDWTPVAGFMSGLVGLTRNLAHELKPIRVNLVEPGAVNTELWDPKFVGNPDARKAFLDKYGLSLATGVVGRVEDVVELYLAVMKDRNNTGAVVESNGGALVA</sequence>
<dbReference type="InterPro" id="IPR002347">
    <property type="entry name" value="SDR_fam"/>
</dbReference>
<dbReference type="HOGENOM" id="CLU_010194_15_2_1"/>
<dbReference type="RefSeq" id="XP_016255762.1">
    <property type="nucleotide sequence ID" value="XM_016388834.1"/>
</dbReference>
<dbReference type="InterPro" id="IPR057571">
    <property type="entry name" value="SDR_PhqE-like"/>
</dbReference>
<dbReference type="AlphaFoldDB" id="A0A0D2A5D9"/>
<dbReference type="PANTHER" id="PTHR43477">
    <property type="entry name" value="DIHYDROANTICAPSIN 7-DEHYDROGENASE"/>
    <property type="match status" value="1"/>
</dbReference>
<dbReference type="SUPFAM" id="SSF51735">
    <property type="entry name" value="NAD(P)-binding Rossmann-fold domains"/>
    <property type="match status" value="1"/>
</dbReference>
<evidence type="ECO:0000313" key="4">
    <source>
        <dbReference type="EMBL" id="KIW35546.1"/>
    </source>
</evidence>
<dbReference type="Proteomes" id="UP000054466">
    <property type="component" value="Unassembled WGS sequence"/>
</dbReference>
<evidence type="ECO:0000313" key="5">
    <source>
        <dbReference type="Proteomes" id="UP000054466"/>
    </source>
</evidence>
<dbReference type="PANTHER" id="PTHR43477:SF1">
    <property type="entry name" value="DIHYDROANTICAPSIN 7-DEHYDROGENASE"/>
    <property type="match status" value="1"/>
</dbReference>
<protein>
    <submittedName>
        <fullName evidence="4">Uncharacterized protein</fullName>
    </submittedName>
</protein>
<dbReference type="Pfam" id="PF23441">
    <property type="entry name" value="SDR"/>
    <property type="match status" value="1"/>
</dbReference>
<keyword evidence="5" id="KW-1185">Reference proteome</keyword>
<evidence type="ECO:0000256" key="1">
    <source>
        <dbReference type="ARBA" id="ARBA00006484"/>
    </source>
</evidence>
<dbReference type="GO" id="GO:0016491">
    <property type="term" value="F:oxidoreductase activity"/>
    <property type="evidence" value="ECO:0007669"/>
    <property type="project" value="UniProtKB-KW"/>
</dbReference>
<dbReference type="InterPro" id="IPR051122">
    <property type="entry name" value="SDR_DHRS6-like"/>
</dbReference>
<dbReference type="STRING" id="569365.A0A0D2A5D9"/>
<dbReference type="InterPro" id="IPR036291">
    <property type="entry name" value="NAD(P)-bd_dom_sf"/>
</dbReference>
<dbReference type="CDD" id="cd05233">
    <property type="entry name" value="SDR_c"/>
    <property type="match status" value="1"/>
</dbReference>
<keyword evidence="2" id="KW-0521">NADP</keyword>
<gene>
    <name evidence="4" type="ORF">PV07_02236</name>
</gene>
<evidence type="ECO:0000256" key="2">
    <source>
        <dbReference type="ARBA" id="ARBA00022857"/>
    </source>
</evidence>
<name>A0A0D2A5D9_9EURO</name>
<dbReference type="EMBL" id="KN847040">
    <property type="protein sequence ID" value="KIW35546.1"/>
    <property type="molecule type" value="Genomic_DNA"/>
</dbReference>
<comment type="similarity">
    <text evidence="1">Belongs to the short-chain dehydrogenases/reductases (SDR) family.</text>
</comment>
<dbReference type="GeneID" id="27341430"/>
<dbReference type="Gene3D" id="3.40.50.720">
    <property type="entry name" value="NAD(P)-binding Rossmann-like Domain"/>
    <property type="match status" value="1"/>
</dbReference>